<dbReference type="AlphaFoldDB" id="A0A839RSE9"/>
<evidence type="ECO:0000313" key="2">
    <source>
        <dbReference type="EMBL" id="MBB3039269.1"/>
    </source>
</evidence>
<keyword evidence="3" id="KW-1185">Reference proteome</keyword>
<dbReference type="RefSeq" id="WP_064442537.1">
    <property type="nucleotide sequence ID" value="NZ_BDDI01000028.1"/>
</dbReference>
<dbReference type="Pfam" id="PF01796">
    <property type="entry name" value="OB_ChsH2_C"/>
    <property type="match status" value="1"/>
</dbReference>
<dbReference type="PANTHER" id="PTHR34075">
    <property type="entry name" value="BLR3430 PROTEIN"/>
    <property type="match status" value="1"/>
</dbReference>
<gene>
    <name evidence="2" type="ORF">FHU29_003738</name>
</gene>
<proteinExistence type="predicted"/>
<dbReference type="InterPro" id="IPR002878">
    <property type="entry name" value="ChsH2_C"/>
</dbReference>
<dbReference type="OrthoDB" id="5124195at2"/>
<evidence type="ECO:0000259" key="1">
    <source>
        <dbReference type="Pfam" id="PF01796"/>
    </source>
</evidence>
<dbReference type="Gene3D" id="6.10.30.10">
    <property type="match status" value="1"/>
</dbReference>
<dbReference type="InterPro" id="IPR052513">
    <property type="entry name" value="Thioester_dehydratase-like"/>
</dbReference>
<feature type="domain" description="ChsH2 C-terminal OB-fold" evidence="1">
    <location>
        <begin position="68"/>
        <end position="138"/>
    </location>
</feature>
<sequence length="155" mass="16771">MTGTANKASLTAPYTIEFPFERTVGPKTGTFLGGLREARLFGARTPSGILFPPLEFDPATGAETGELVELQPVGTVTAWTWVHSRPGDSGDPGDLLPHDFAWALIAIDGSVGSLFHAIDTGADITRMRAGMRVRARWRPDRVGTIRDIECFEDLS</sequence>
<protein>
    <recommendedName>
        <fullName evidence="1">ChsH2 C-terminal OB-fold domain-containing protein</fullName>
    </recommendedName>
</protein>
<evidence type="ECO:0000313" key="3">
    <source>
        <dbReference type="Proteomes" id="UP000567922"/>
    </source>
</evidence>
<reference evidence="2 3" key="1">
    <citation type="submission" date="2020-08" db="EMBL/GenBank/DDBJ databases">
        <title>Sequencing the genomes of 1000 actinobacteria strains.</title>
        <authorList>
            <person name="Klenk H.-P."/>
        </authorList>
    </citation>
    <scope>NUCLEOTIDE SEQUENCE [LARGE SCALE GENOMIC DNA]</scope>
    <source>
        <strain evidence="2 3">DSM 45258</strain>
    </source>
</reference>
<dbReference type="InterPro" id="IPR012340">
    <property type="entry name" value="NA-bd_OB-fold"/>
</dbReference>
<comment type="caution">
    <text evidence="2">The sequence shown here is derived from an EMBL/GenBank/DDBJ whole genome shotgun (WGS) entry which is preliminary data.</text>
</comment>
<dbReference type="EMBL" id="JACHWS010000003">
    <property type="protein sequence ID" value="MBB3039269.1"/>
    <property type="molecule type" value="Genomic_DNA"/>
</dbReference>
<dbReference type="SUPFAM" id="SSF50249">
    <property type="entry name" value="Nucleic acid-binding proteins"/>
    <property type="match status" value="1"/>
</dbReference>
<organism evidence="2 3">
    <name type="scientific">Hoyosella altamirensis</name>
    <dbReference type="NCBI Taxonomy" id="616997"/>
    <lineage>
        <taxon>Bacteria</taxon>
        <taxon>Bacillati</taxon>
        <taxon>Actinomycetota</taxon>
        <taxon>Actinomycetes</taxon>
        <taxon>Mycobacteriales</taxon>
        <taxon>Hoyosellaceae</taxon>
        <taxon>Hoyosella</taxon>
    </lineage>
</organism>
<dbReference type="PANTHER" id="PTHR34075:SF5">
    <property type="entry name" value="BLR3430 PROTEIN"/>
    <property type="match status" value="1"/>
</dbReference>
<dbReference type="Proteomes" id="UP000567922">
    <property type="component" value="Unassembled WGS sequence"/>
</dbReference>
<accession>A0A839RSE9</accession>
<name>A0A839RSE9_9ACTN</name>